<gene>
    <name evidence="14" type="ORF">HMPREF3208_00098</name>
</gene>
<dbReference type="PATRIC" id="fig|2702.100.peg.90"/>
<dbReference type="SUPFAM" id="SSF52833">
    <property type="entry name" value="Thioredoxin-like"/>
    <property type="match status" value="2"/>
</dbReference>
<proteinExistence type="inferred from homology"/>
<keyword evidence="4 10" id="KW-0274">FAD</keyword>
<reference evidence="14 15" key="1">
    <citation type="submission" date="2016-01" db="EMBL/GenBank/DDBJ databases">
        <authorList>
            <person name="Oliw E.H."/>
        </authorList>
    </citation>
    <scope>NUCLEOTIDE SEQUENCE [LARGE SCALE GENOMIC DNA]</scope>
    <source>
        <strain evidence="14 15">PSS_7772B</strain>
    </source>
</reference>
<dbReference type="InterPro" id="IPR012336">
    <property type="entry name" value="Thioredoxin-like_fold"/>
</dbReference>
<evidence type="ECO:0000256" key="11">
    <source>
        <dbReference type="PIRSR" id="PIRSR000238-2"/>
    </source>
</evidence>
<evidence type="ECO:0000256" key="5">
    <source>
        <dbReference type="ARBA" id="ARBA00023002"/>
    </source>
</evidence>
<evidence type="ECO:0000259" key="12">
    <source>
        <dbReference type="Pfam" id="PF07992"/>
    </source>
</evidence>
<dbReference type="PROSITE" id="PS00573">
    <property type="entry name" value="PYRIDINE_REDOX_2"/>
    <property type="match status" value="1"/>
</dbReference>
<keyword evidence="3" id="KW-0285">Flavoprotein</keyword>
<evidence type="ECO:0000313" key="14">
    <source>
        <dbReference type="EMBL" id="KXA22871.1"/>
    </source>
</evidence>
<name>A0A133P2U6_GARVA</name>
<evidence type="ECO:0000256" key="8">
    <source>
        <dbReference type="ARBA" id="ARBA00023284"/>
    </source>
</evidence>
<protein>
    <submittedName>
        <fullName evidence="14">Alkyl hydroperoxide reductase, F subunit</fullName>
    </submittedName>
</protein>
<dbReference type="GO" id="GO:0000302">
    <property type="term" value="P:response to reactive oxygen species"/>
    <property type="evidence" value="ECO:0007669"/>
    <property type="project" value="InterPro"/>
</dbReference>
<dbReference type="GO" id="GO:0004791">
    <property type="term" value="F:thioredoxin-disulfide reductase (NADPH) activity"/>
    <property type="evidence" value="ECO:0007669"/>
    <property type="project" value="UniProtKB-EC"/>
</dbReference>
<comment type="subunit">
    <text evidence="2">Homodimer.</text>
</comment>
<dbReference type="Gene3D" id="3.50.50.60">
    <property type="entry name" value="FAD/NAD(P)-binding domain"/>
    <property type="match status" value="2"/>
</dbReference>
<comment type="cofactor">
    <cofactor evidence="10">
        <name>FAD</name>
        <dbReference type="ChEBI" id="CHEBI:57692"/>
    </cofactor>
    <text evidence="10">Binds 1 FAD per subunit.</text>
</comment>
<dbReference type="OrthoDB" id="9806179at2"/>
<dbReference type="AlphaFoldDB" id="A0A133P2U6"/>
<keyword evidence="7 11" id="KW-1015">Disulfide bond</keyword>
<dbReference type="PRINTS" id="PR00469">
    <property type="entry name" value="PNDRDTASEII"/>
</dbReference>
<dbReference type="PANTHER" id="PTHR48105">
    <property type="entry name" value="THIOREDOXIN REDUCTASE 1-RELATED-RELATED"/>
    <property type="match status" value="1"/>
</dbReference>
<evidence type="ECO:0000256" key="10">
    <source>
        <dbReference type="PIRSR" id="PIRSR000238-1"/>
    </source>
</evidence>
<comment type="caution">
    <text evidence="14">The sequence shown here is derived from an EMBL/GenBank/DDBJ whole genome shotgun (WGS) entry which is preliminary data.</text>
</comment>
<evidence type="ECO:0000256" key="3">
    <source>
        <dbReference type="ARBA" id="ARBA00022630"/>
    </source>
</evidence>
<evidence type="ECO:0000256" key="7">
    <source>
        <dbReference type="ARBA" id="ARBA00023157"/>
    </source>
</evidence>
<dbReference type="SUPFAM" id="SSF51905">
    <property type="entry name" value="FAD/NAD(P)-binding domain"/>
    <property type="match status" value="1"/>
</dbReference>
<accession>A0A133P2U6</accession>
<dbReference type="PRINTS" id="PR00368">
    <property type="entry name" value="FADPNR"/>
</dbReference>
<dbReference type="GO" id="GO:0050660">
    <property type="term" value="F:flavin adenine dinucleotide binding"/>
    <property type="evidence" value="ECO:0007669"/>
    <property type="project" value="InterPro"/>
</dbReference>
<comment type="catalytic activity">
    <reaction evidence="9">
        <text>[thioredoxin]-dithiol + NADP(+) = [thioredoxin]-disulfide + NADPH + H(+)</text>
        <dbReference type="Rhea" id="RHEA:20345"/>
        <dbReference type="Rhea" id="RHEA-COMP:10698"/>
        <dbReference type="Rhea" id="RHEA-COMP:10700"/>
        <dbReference type="ChEBI" id="CHEBI:15378"/>
        <dbReference type="ChEBI" id="CHEBI:29950"/>
        <dbReference type="ChEBI" id="CHEBI:50058"/>
        <dbReference type="ChEBI" id="CHEBI:57783"/>
        <dbReference type="ChEBI" id="CHEBI:58349"/>
        <dbReference type="EC" id="1.8.1.9"/>
    </reaction>
</comment>
<dbReference type="InterPro" id="IPR012081">
    <property type="entry name" value="Alkyl_hydroperoxide_Rdtase_suF"/>
</dbReference>
<dbReference type="InterPro" id="IPR050097">
    <property type="entry name" value="Ferredoxin-NADP_redctase_2"/>
</dbReference>
<dbReference type="GO" id="GO:0051287">
    <property type="term" value="F:NAD binding"/>
    <property type="evidence" value="ECO:0007669"/>
    <property type="project" value="InterPro"/>
</dbReference>
<dbReference type="InterPro" id="IPR023753">
    <property type="entry name" value="FAD/NAD-binding_dom"/>
</dbReference>
<dbReference type="CDD" id="cd02974">
    <property type="entry name" value="AhpF_NTD_N"/>
    <property type="match status" value="1"/>
</dbReference>
<dbReference type="Proteomes" id="UP000070687">
    <property type="component" value="Unassembled WGS sequence"/>
</dbReference>
<dbReference type="EMBL" id="LRQB01000005">
    <property type="protein sequence ID" value="KXA22871.1"/>
    <property type="molecule type" value="Genomic_DNA"/>
</dbReference>
<keyword evidence="5" id="KW-0560">Oxidoreductase</keyword>
<dbReference type="InterPro" id="IPR036249">
    <property type="entry name" value="Thioredoxin-like_sf"/>
</dbReference>
<feature type="binding site" evidence="10">
    <location>
        <begin position="519"/>
        <end position="529"/>
    </location>
    <ligand>
        <name>FAD</name>
        <dbReference type="ChEBI" id="CHEBI:57692"/>
    </ligand>
</feature>
<dbReference type="Gene3D" id="3.40.30.80">
    <property type="match status" value="1"/>
</dbReference>
<feature type="domain" description="Thioredoxin-like fold" evidence="13">
    <location>
        <begin position="138"/>
        <end position="199"/>
    </location>
</feature>
<dbReference type="RefSeq" id="WP_064346685.1">
    <property type="nucleotide sequence ID" value="NZ_KQ956830.1"/>
</dbReference>
<evidence type="ECO:0000256" key="9">
    <source>
        <dbReference type="ARBA" id="ARBA00048132"/>
    </source>
</evidence>
<dbReference type="PROSITE" id="PS51354">
    <property type="entry name" value="GLUTAREDOXIN_2"/>
    <property type="match status" value="1"/>
</dbReference>
<dbReference type="InterPro" id="IPR044142">
    <property type="entry name" value="AhpF_NTD_N"/>
</dbReference>
<dbReference type="PIRSF" id="PIRSF000238">
    <property type="entry name" value="AhpF"/>
    <property type="match status" value="1"/>
</dbReference>
<keyword evidence="6 10" id="KW-0520">NAD</keyword>
<feature type="disulfide bond" description="Redox-active" evidence="11">
    <location>
        <begin position="382"/>
        <end position="385"/>
    </location>
</feature>
<comment type="similarity">
    <text evidence="1">Belongs to the class-II pyridine nucleotide-disulfide oxidoreductase family.</text>
</comment>
<evidence type="ECO:0000259" key="13">
    <source>
        <dbReference type="Pfam" id="PF13192"/>
    </source>
</evidence>
<evidence type="ECO:0000313" key="15">
    <source>
        <dbReference type="Proteomes" id="UP000070687"/>
    </source>
</evidence>
<sequence length="563" mass="60297">MSLLNTSLTAQLSELLKKMVLPVELVSYLDDSDTSQKVNALLKEVSQQSNKINIIESSNNNRTNSVRVPSFIIRRAESQNNSNKPSEVAVTFAGIPLGHEFSSLVLALLQVSGYAPKISDEQRKEILKLGSHNVTTYMSVTCLNCPEVVQSLNTISIINPKVQHTTVEGSAFREEVDKLGVMSVPAVFENGKLIASGRTGIDELIAILASNENVITQSGNSNTQECNSDASVVSPAAAALAEKMNKQSPYDIVLVGGGPAASAAAIYTARKGLRTAMIMDHRGGQIVETESIENHISQTHTTGAQLAADLTQHISQYDIDVFTPDWADSLDIAEEPYGLHTIHARSGGVLKARAVIVATGATWRTLGVPGEEEYRNKGVSFCPHCDGPLFKDKRVVVVGGGNSGVEAAIDLAGVAKHVTVVEFMDTLKADKVLLEALHNLPNTSIITSAAVSKVEGNGSKVTAIYYRDRSSIDSETQEHIIEADGVFVQIGLAPNTLWLENQLPLNKRGEIITDRAGCTKVPGIFAAGDCSDEPYKQIVTAYGSGANAALSAFDYIIRSPQNK</sequence>
<dbReference type="InterPro" id="IPR036188">
    <property type="entry name" value="FAD/NAD-bd_sf"/>
</dbReference>
<keyword evidence="8 11" id="KW-0676">Redox-active center</keyword>
<dbReference type="Pfam" id="PF07992">
    <property type="entry name" value="Pyr_redox_2"/>
    <property type="match status" value="1"/>
</dbReference>
<dbReference type="NCBIfam" id="TIGR03140">
    <property type="entry name" value="AhpF"/>
    <property type="match status" value="1"/>
</dbReference>
<evidence type="ECO:0000256" key="1">
    <source>
        <dbReference type="ARBA" id="ARBA00009333"/>
    </source>
</evidence>
<keyword evidence="10" id="KW-0521">NADP</keyword>
<feature type="domain" description="FAD/NAD(P)-binding" evidence="12">
    <location>
        <begin position="250"/>
        <end position="545"/>
    </location>
</feature>
<organism evidence="14 15">
    <name type="scientific">Gardnerella vaginalis</name>
    <dbReference type="NCBI Taxonomy" id="2702"/>
    <lineage>
        <taxon>Bacteria</taxon>
        <taxon>Bacillati</taxon>
        <taxon>Actinomycetota</taxon>
        <taxon>Actinomycetes</taxon>
        <taxon>Bifidobacteriales</taxon>
        <taxon>Bifidobacteriaceae</taxon>
        <taxon>Gardnerella</taxon>
    </lineage>
</organism>
<evidence type="ECO:0000256" key="4">
    <source>
        <dbReference type="ARBA" id="ARBA00022827"/>
    </source>
</evidence>
<feature type="binding site" evidence="10">
    <location>
        <begin position="251"/>
        <end position="266"/>
    </location>
    <ligand>
        <name>FAD</name>
        <dbReference type="ChEBI" id="CHEBI:57692"/>
    </ligand>
</feature>
<evidence type="ECO:0000256" key="6">
    <source>
        <dbReference type="ARBA" id="ARBA00023027"/>
    </source>
</evidence>
<dbReference type="InterPro" id="IPR008255">
    <property type="entry name" value="Pyr_nucl-diS_OxRdtase_2_AS"/>
</dbReference>
<dbReference type="GO" id="GO:0102039">
    <property type="term" value="F:NADH-dependent peroxiredoxin activity"/>
    <property type="evidence" value="ECO:0007669"/>
    <property type="project" value="InterPro"/>
</dbReference>
<feature type="binding site" evidence="10">
    <location>
        <begin position="394"/>
        <end position="408"/>
    </location>
    <ligand>
        <name>NAD(+)</name>
        <dbReference type="ChEBI" id="CHEBI:57540"/>
    </ligand>
</feature>
<dbReference type="Pfam" id="PF13192">
    <property type="entry name" value="Thioredoxin_3"/>
    <property type="match status" value="1"/>
</dbReference>
<evidence type="ECO:0000256" key="2">
    <source>
        <dbReference type="ARBA" id="ARBA00011738"/>
    </source>
</evidence>